<keyword evidence="2" id="KW-1185">Reference proteome</keyword>
<dbReference type="EMBL" id="JBBPBM010000034">
    <property type="protein sequence ID" value="KAK8531831.1"/>
    <property type="molecule type" value="Genomic_DNA"/>
</dbReference>
<gene>
    <name evidence="1" type="ORF">V6N12_053291</name>
</gene>
<comment type="caution">
    <text evidence="1">The sequence shown here is derived from an EMBL/GenBank/DDBJ whole genome shotgun (WGS) entry which is preliminary data.</text>
</comment>
<evidence type="ECO:0000313" key="1">
    <source>
        <dbReference type="EMBL" id="KAK8531831.1"/>
    </source>
</evidence>
<name>A0ABR2D741_9ROSI</name>
<organism evidence="1 2">
    <name type="scientific">Hibiscus sabdariffa</name>
    <name type="common">roselle</name>
    <dbReference type="NCBI Taxonomy" id="183260"/>
    <lineage>
        <taxon>Eukaryota</taxon>
        <taxon>Viridiplantae</taxon>
        <taxon>Streptophyta</taxon>
        <taxon>Embryophyta</taxon>
        <taxon>Tracheophyta</taxon>
        <taxon>Spermatophyta</taxon>
        <taxon>Magnoliopsida</taxon>
        <taxon>eudicotyledons</taxon>
        <taxon>Gunneridae</taxon>
        <taxon>Pentapetalae</taxon>
        <taxon>rosids</taxon>
        <taxon>malvids</taxon>
        <taxon>Malvales</taxon>
        <taxon>Malvaceae</taxon>
        <taxon>Malvoideae</taxon>
        <taxon>Hibiscus</taxon>
    </lineage>
</organism>
<evidence type="ECO:0000313" key="2">
    <source>
        <dbReference type="Proteomes" id="UP001472677"/>
    </source>
</evidence>
<protein>
    <submittedName>
        <fullName evidence="1">Uncharacterized protein</fullName>
    </submittedName>
</protein>
<dbReference type="PANTHER" id="PTHR23114">
    <property type="entry name" value="M7GPPPN-MRNA HYDROLASE"/>
    <property type="match status" value="1"/>
</dbReference>
<accession>A0ABR2D741</accession>
<dbReference type="PANTHER" id="PTHR23114:SF17">
    <property type="entry name" value="M7GPPPN-MRNA HYDROLASE"/>
    <property type="match status" value="1"/>
</dbReference>
<proteinExistence type="predicted"/>
<sequence>MISDVLSMKIQVLEETGFDVSGLLNKDEYIEVIFGQQRVRLYIISGVKDDTAFAPLTKKEISIFKIMDFKAFSPSTSKISNISKPLIQLVKLRTGHYYGSVSGACHVCLRHVLELKLRICVWKAKNSSTGSNSMTVESQSTKYTSNANSIDTGPGKSFRNFRFDSAAILRALEAGFSA</sequence>
<dbReference type="Gene3D" id="3.90.79.10">
    <property type="entry name" value="Nucleoside Triphosphate Pyrophosphohydrolase"/>
    <property type="match status" value="1"/>
</dbReference>
<reference evidence="1 2" key="1">
    <citation type="journal article" date="2024" name="G3 (Bethesda)">
        <title>Genome assembly of Hibiscus sabdariffa L. provides insights into metabolisms of medicinal natural products.</title>
        <authorList>
            <person name="Kim T."/>
        </authorList>
    </citation>
    <scope>NUCLEOTIDE SEQUENCE [LARGE SCALE GENOMIC DNA]</scope>
    <source>
        <strain evidence="1">TK-2024</strain>
        <tissue evidence="1">Old leaves</tissue>
    </source>
</reference>
<dbReference type="Proteomes" id="UP001472677">
    <property type="component" value="Unassembled WGS sequence"/>
</dbReference>